<dbReference type="KEGG" id="samy:DB32_004960"/>
<dbReference type="EMBL" id="CP011125">
    <property type="protein sequence ID" value="AKF07811.1"/>
    <property type="molecule type" value="Genomic_DNA"/>
</dbReference>
<accession>A0A0F6W5B8</accession>
<proteinExistence type="predicted"/>
<dbReference type="AlphaFoldDB" id="A0A0F6W5B8"/>
<name>A0A0F6W5B8_9BACT</name>
<evidence type="ECO:0000313" key="2">
    <source>
        <dbReference type="Proteomes" id="UP000034883"/>
    </source>
</evidence>
<keyword evidence="2" id="KW-1185">Reference proteome</keyword>
<organism evidence="1 2">
    <name type="scientific">Sandaracinus amylolyticus</name>
    <dbReference type="NCBI Taxonomy" id="927083"/>
    <lineage>
        <taxon>Bacteria</taxon>
        <taxon>Pseudomonadati</taxon>
        <taxon>Myxococcota</taxon>
        <taxon>Polyangia</taxon>
        <taxon>Polyangiales</taxon>
        <taxon>Sandaracinaceae</taxon>
        <taxon>Sandaracinus</taxon>
    </lineage>
</organism>
<sequence length="127" mass="13222">MLVGLPFAGLFVVMRAGASLEAPPVVAGTWPLPDHEARACLGIGSEDAIAVQQSGRFLHLRAGTTVADGRIVGSRLQVSWLPSSGPCAGRELAIDARIDGEGIRGALRAASCEPCRDVTFETTPPTE</sequence>
<reference evidence="1 2" key="1">
    <citation type="submission" date="2015-03" db="EMBL/GenBank/DDBJ databases">
        <title>Genome assembly of Sandaracinus amylolyticus DSM 53668.</title>
        <authorList>
            <person name="Sharma G."/>
            <person name="Subramanian S."/>
        </authorList>
    </citation>
    <scope>NUCLEOTIDE SEQUENCE [LARGE SCALE GENOMIC DNA]</scope>
    <source>
        <strain evidence="1 2">DSM 53668</strain>
    </source>
</reference>
<gene>
    <name evidence="1" type="ORF">DB32_004960</name>
</gene>
<evidence type="ECO:0000313" key="1">
    <source>
        <dbReference type="EMBL" id="AKF07811.1"/>
    </source>
</evidence>
<protein>
    <submittedName>
        <fullName evidence="1">Uncharacterized protein</fullName>
    </submittedName>
</protein>
<dbReference type="Proteomes" id="UP000034883">
    <property type="component" value="Chromosome"/>
</dbReference>
<dbReference type="STRING" id="927083.DB32_004960"/>